<keyword evidence="8 11" id="KW-1133">Transmembrane helix</keyword>
<dbReference type="SUPFAM" id="SSF50156">
    <property type="entry name" value="PDZ domain-like"/>
    <property type="match status" value="2"/>
</dbReference>
<organism evidence="13 14">
    <name type="scientific">Seminibacterium arietis</name>
    <dbReference type="NCBI Taxonomy" id="1173502"/>
    <lineage>
        <taxon>Bacteria</taxon>
        <taxon>Pseudomonadati</taxon>
        <taxon>Pseudomonadota</taxon>
        <taxon>Gammaproteobacteria</taxon>
        <taxon>Pasteurellales</taxon>
        <taxon>Pasteurellaceae</taxon>
        <taxon>Seminibacterium</taxon>
    </lineage>
</organism>
<evidence type="ECO:0000256" key="4">
    <source>
        <dbReference type="ARBA" id="ARBA00022670"/>
    </source>
</evidence>
<sequence>MSFLWSLFSFLIAISILVFVHEYGHFWAARKCGIKVERFSIGFGKVLWSKIDKKGTEFAVSIIPLGGYVKMLDERNQSVPTELKAQSFNNKTVLQRSFVIAAGPLANFIFAIFAYSIVYLIGIPSVKPVIEQIRPHSIAAKAGMQANVQILAVDGTPAPDWETINMLLATKLGESSVQLSVSPFGSSVEQYKVLDLTNWQFNPEKQSAFDSLGIEPVRTKVEMRVSNVAENSPAARAGILIGDQLFKEDGSSLEWMEFVKTVQEGKTIKLQVERAGEFFKILLQPELNAKKKYYVGISPTVQPIANEYQTEIKYDMLDSLLKGVEKTFQLSWLTIKVIGKLFTGDLSVNNLSGPISIAKGAGISSQIGLVYYLSFMALISVNLGIMNLFPLPVLDGGHLIFLLAEAVKGKPISESVQNVAYRIGATLLLMLTALALFNDFLRL</sequence>
<accession>A0ABW3I7Q3</accession>
<keyword evidence="14" id="KW-1185">Reference proteome</keyword>
<dbReference type="EC" id="3.4.24.-" evidence="11"/>
<comment type="subcellular location">
    <subcellularLocation>
        <location evidence="2">Membrane</location>
        <topology evidence="2">Multi-pass membrane protein</topology>
    </subcellularLocation>
</comment>
<dbReference type="InterPro" id="IPR004387">
    <property type="entry name" value="Pept_M50_Zn"/>
</dbReference>
<evidence type="ECO:0000256" key="3">
    <source>
        <dbReference type="ARBA" id="ARBA00007931"/>
    </source>
</evidence>
<evidence type="ECO:0000313" key="14">
    <source>
        <dbReference type="Proteomes" id="UP001596996"/>
    </source>
</evidence>
<dbReference type="PANTHER" id="PTHR42837:SF2">
    <property type="entry name" value="MEMBRANE METALLOPROTEASE ARASP2, CHLOROPLASTIC-RELATED"/>
    <property type="match status" value="1"/>
</dbReference>
<dbReference type="EMBL" id="JBHTJN010000004">
    <property type="protein sequence ID" value="MFD0965682.1"/>
    <property type="molecule type" value="Genomic_DNA"/>
</dbReference>
<comment type="cofactor">
    <cofactor evidence="1 11">
        <name>Zn(2+)</name>
        <dbReference type="ChEBI" id="CHEBI:29105"/>
    </cofactor>
</comment>
<dbReference type="CDD" id="cd23082">
    <property type="entry name" value="cpPDZ1_EcRseP-like"/>
    <property type="match status" value="1"/>
</dbReference>
<feature type="transmembrane region" description="Helical" evidence="11">
    <location>
        <begin position="369"/>
        <end position="389"/>
    </location>
</feature>
<keyword evidence="11" id="KW-0479">Metal-binding</keyword>
<keyword evidence="7 11" id="KW-0862">Zinc</keyword>
<comment type="caution">
    <text evidence="13">The sequence shown here is derived from an EMBL/GenBank/DDBJ whole genome shotgun (WGS) entry which is preliminary data.</text>
</comment>
<evidence type="ECO:0000259" key="12">
    <source>
        <dbReference type="SMART" id="SM00228"/>
    </source>
</evidence>
<dbReference type="InterPro" id="IPR001478">
    <property type="entry name" value="PDZ"/>
</dbReference>
<dbReference type="CDD" id="cd23081">
    <property type="entry name" value="cpPDZ_EcRseP-like"/>
    <property type="match status" value="1"/>
</dbReference>
<dbReference type="Pfam" id="PF02163">
    <property type="entry name" value="Peptidase_M50"/>
    <property type="match status" value="1"/>
</dbReference>
<keyword evidence="5 11" id="KW-0812">Transmembrane</keyword>
<keyword evidence="4 13" id="KW-0645">Protease</keyword>
<dbReference type="Proteomes" id="UP001596996">
    <property type="component" value="Unassembled WGS sequence"/>
</dbReference>
<dbReference type="PANTHER" id="PTHR42837">
    <property type="entry name" value="REGULATOR OF SIGMA-E PROTEASE RSEP"/>
    <property type="match status" value="1"/>
</dbReference>
<evidence type="ECO:0000256" key="6">
    <source>
        <dbReference type="ARBA" id="ARBA00022801"/>
    </source>
</evidence>
<dbReference type="InterPro" id="IPR008915">
    <property type="entry name" value="Peptidase_M50"/>
</dbReference>
<keyword evidence="10 11" id="KW-0472">Membrane</keyword>
<dbReference type="SMART" id="SM00228">
    <property type="entry name" value="PDZ"/>
    <property type="match status" value="2"/>
</dbReference>
<feature type="transmembrane region" description="Helical" evidence="11">
    <location>
        <begin position="419"/>
        <end position="437"/>
    </location>
</feature>
<feature type="domain" description="PDZ" evidence="12">
    <location>
        <begin position="114"/>
        <end position="185"/>
    </location>
</feature>
<evidence type="ECO:0000256" key="10">
    <source>
        <dbReference type="ARBA" id="ARBA00023136"/>
    </source>
</evidence>
<dbReference type="CDD" id="cd06163">
    <property type="entry name" value="S2P-M50_PDZ_RseP-like"/>
    <property type="match status" value="1"/>
</dbReference>
<dbReference type="GO" id="GO:0008233">
    <property type="term" value="F:peptidase activity"/>
    <property type="evidence" value="ECO:0007669"/>
    <property type="project" value="UniProtKB-KW"/>
</dbReference>
<dbReference type="GO" id="GO:0006508">
    <property type="term" value="P:proteolysis"/>
    <property type="evidence" value="ECO:0007669"/>
    <property type="project" value="UniProtKB-KW"/>
</dbReference>
<reference evidence="14" key="1">
    <citation type="journal article" date="2019" name="Int. J. Syst. Evol. Microbiol.">
        <title>The Global Catalogue of Microorganisms (GCM) 10K type strain sequencing project: providing services to taxonomists for standard genome sequencing and annotation.</title>
        <authorList>
            <consortium name="The Broad Institute Genomics Platform"/>
            <consortium name="The Broad Institute Genome Sequencing Center for Infectious Disease"/>
            <person name="Wu L."/>
            <person name="Ma J."/>
        </authorList>
    </citation>
    <scope>NUCLEOTIDE SEQUENCE [LARGE SCALE GENOMIC DNA]</scope>
    <source>
        <strain evidence="14">CCUG 61707</strain>
    </source>
</reference>
<evidence type="ECO:0000256" key="1">
    <source>
        <dbReference type="ARBA" id="ARBA00001947"/>
    </source>
</evidence>
<name>A0ABW3I7Q3_9PAST</name>
<comment type="similarity">
    <text evidence="3 11">Belongs to the peptidase M50B family.</text>
</comment>
<dbReference type="InterPro" id="IPR036034">
    <property type="entry name" value="PDZ_sf"/>
</dbReference>
<protein>
    <recommendedName>
        <fullName evidence="11">Zinc metalloprotease</fullName>
        <ecNumber evidence="11">3.4.24.-</ecNumber>
    </recommendedName>
</protein>
<evidence type="ECO:0000256" key="5">
    <source>
        <dbReference type="ARBA" id="ARBA00022692"/>
    </source>
</evidence>
<dbReference type="NCBIfam" id="NF008046">
    <property type="entry name" value="PRK10779.1"/>
    <property type="match status" value="1"/>
</dbReference>
<proteinExistence type="inferred from homology"/>
<gene>
    <name evidence="13" type="primary">rseP</name>
    <name evidence="13" type="ORF">ACFQ02_02240</name>
</gene>
<feature type="domain" description="PDZ" evidence="12">
    <location>
        <begin position="210"/>
        <end position="276"/>
    </location>
</feature>
<keyword evidence="6 11" id="KW-0378">Hydrolase</keyword>
<evidence type="ECO:0000256" key="2">
    <source>
        <dbReference type="ARBA" id="ARBA00004141"/>
    </source>
</evidence>
<feature type="transmembrane region" description="Helical" evidence="11">
    <location>
        <begin position="98"/>
        <end position="121"/>
    </location>
</feature>
<dbReference type="Gene3D" id="2.30.42.10">
    <property type="match status" value="2"/>
</dbReference>
<evidence type="ECO:0000256" key="8">
    <source>
        <dbReference type="ARBA" id="ARBA00022989"/>
    </source>
</evidence>
<keyword evidence="9 11" id="KW-0482">Metalloprotease</keyword>
<evidence type="ECO:0000313" key="13">
    <source>
        <dbReference type="EMBL" id="MFD0965682.1"/>
    </source>
</evidence>
<evidence type="ECO:0000256" key="7">
    <source>
        <dbReference type="ARBA" id="ARBA00022833"/>
    </source>
</evidence>
<evidence type="ECO:0000256" key="11">
    <source>
        <dbReference type="RuleBase" id="RU362031"/>
    </source>
</evidence>
<evidence type="ECO:0000256" key="9">
    <source>
        <dbReference type="ARBA" id="ARBA00023049"/>
    </source>
</evidence>
<dbReference type="RefSeq" id="WP_380818721.1">
    <property type="nucleotide sequence ID" value="NZ_JBHTJN010000004.1"/>
</dbReference>
<dbReference type="NCBIfam" id="TIGR00054">
    <property type="entry name" value="RIP metalloprotease RseP"/>
    <property type="match status" value="1"/>
</dbReference>